<protein>
    <recommendedName>
        <fullName evidence="3">Hook-length control protein FliK</fullName>
    </recommendedName>
</protein>
<dbReference type="STRING" id="1601833.SAMN05518684_102284"/>
<dbReference type="RefSeq" id="WP_093047608.1">
    <property type="nucleotide sequence ID" value="NZ_FOGT01000002.1"/>
</dbReference>
<dbReference type="AlphaFoldDB" id="A0A1H9QN46"/>
<evidence type="ECO:0008006" key="3">
    <source>
        <dbReference type="Google" id="ProtNLM"/>
    </source>
</evidence>
<name>A0A1H9QN46_9BACI</name>
<sequence>MIAAAMLDNLIRGMDTGRAKTLYLREGQVFQGRISELYPGQLARLQMGTMNLSARLEARLEKGEKYWFKVISGERVPQLKVLENVSVNRPGSSPASVTNVPGMLKQLGLPTDGLHKKIIRELIRVNLPFTRSNILQGAQLVKESALASNDSLKLITMMIQRGYPLTRAAFKALASVQSEKSTGETMVQLASTLEKLPDSRAQHLQHILANISGRFSGFGEGDIFVIFKHLTGKDEELQEAAIKVLKETGLINSLDSSIRFFTSFKETVLNPANENMSGKLWPGLFKSRQTALPLKNMDPKLLFSYLTDSLRGAPLHSVTQLLTLINPQASASSIVTRLSQWLASEPEDSTKGIWQLIRDNHSGNGKLLNEGQTQHPLKAFLNQLGLQHENNIRSGQLNQEELNTLKAKLIQFLNQSHGLPQGTREQADFLLQRLTAYQLLSSEQQGPVQHTVFQIPVKLSEKYTDLTLQWQGREKNDGTVDESHCRILFYLELETLRHTLIDVQIQNRIMALTVYNESSKPASIQSVWFPLLKEKLASYNYQLSVIKWEKAKEKEGNRSTPAMHVNSFEYGYNGVDIKI</sequence>
<dbReference type="OrthoDB" id="2351076at2"/>
<gene>
    <name evidence="1" type="ORF">SAMN05518684_102284</name>
</gene>
<dbReference type="EMBL" id="FOGT01000002">
    <property type="protein sequence ID" value="SER61625.1"/>
    <property type="molecule type" value="Genomic_DNA"/>
</dbReference>
<evidence type="ECO:0000313" key="2">
    <source>
        <dbReference type="Proteomes" id="UP000198571"/>
    </source>
</evidence>
<dbReference type="Proteomes" id="UP000198571">
    <property type="component" value="Unassembled WGS sequence"/>
</dbReference>
<accession>A0A1H9QN46</accession>
<proteinExistence type="predicted"/>
<keyword evidence="2" id="KW-1185">Reference proteome</keyword>
<reference evidence="2" key="1">
    <citation type="submission" date="2016-10" db="EMBL/GenBank/DDBJ databases">
        <authorList>
            <person name="Varghese N."/>
            <person name="Submissions S."/>
        </authorList>
    </citation>
    <scope>NUCLEOTIDE SEQUENCE [LARGE SCALE GENOMIC DNA]</scope>
    <source>
        <strain evidence="2">S9</strain>
    </source>
</reference>
<organism evidence="1 2">
    <name type="scientific">Salipaludibacillus aurantiacus</name>
    <dbReference type="NCBI Taxonomy" id="1601833"/>
    <lineage>
        <taxon>Bacteria</taxon>
        <taxon>Bacillati</taxon>
        <taxon>Bacillota</taxon>
        <taxon>Bacilli</taxon>
        <taxon>Bacillales</taxon>
        <taxon>Bacillaceae</taxon>
    </lineage>
</organism>
<evidence type="ECO:0000313" key="1">
    <source>
        <dbReference type="EMBL" id="SER61625.1"/>
    </source>
</evidence>